<dbReference type="GO" id="GO:0005737">
    <property type="term" value="C:cytoplasm"/>
    <property type="evidence" value="ECO:0007669"/>
    <property type="project" value="TreeGrafter"/>
</dbReference>
<evidence type="ECO:0000256" key="2">
    <source>
        <dbReference type="ARBA" id="ARBA00022723"/>
    </source>
</evidence>
<keyword evidence="2" id="KW-0479">Metal-binding</keyword>
<dbReference type="InterPro" id="IPR013154">
    <property type="entry name" value="ADH-like_N"/>
</dbReference>
<evidence type="ECO:0000313" key="6">
    <source>
        <dbReference type="EMBL" id="GAI54434.1"/>
    </source>
</evidence>
<feature type="domain" description="Alcohol dehydrogenase-like N-terminal" evidence="5">
    <location>
        <begin position="1"/>
        <end position="46"/>
    </location>
</feature>
<dbReference type="PANTHER" id="PTHR42940">
    <property type="entry name" value="ALCOHOL DEHYDROGENASE 1-RELATED"/>
    <property type="match status" value="1"/>
</dbReference>
<sequence>EIRVKVHACGVYRTDIHVAEGDLPLRKSPLILGHQIVGVVDEVGIKTEIEVFPFDKLPDVLILVKGGKIRGNAVIKIAG</sequence>
<dbReference type="EMBL" id="BARV01039142">
    <property type="protein sequence ID" value="GAI54434.1"/>
    <property type="molecule type" value="Genomic_DNA"/>
</dbReference>
<dbReference type="Pfam" id="PF08240">
    <property type="entry name" value="ADH_N"/>
    <property type="match status" value="1"/>
</dbReference>
<dbReference type="AlphaFoldDB" id="X1RFQ2"/>
<organism evidence="6">
    <name type="scientific">marine sediment metagenome</name>
    <dbReference type="NCBI Taxonomy" id="412755"/>
    <lineage>
        <taxon>unclassified sequences</taxon>
        <taxon>metagenomes</taxon>
        <taxon>ecological metagenomes</taxon>
    </lineage>
</organism>
<dbReference type="GO" id="GO:0046872">
    <property type="term" value="F:metal ion binding"/>
    <property type="evidence" value="ECO:0007669"/>
    <property type="project" value="UniProtKB-KW"/>
</dbReference>
<proteinExistence type="predicted"/>
<dbReference type="SUPFAM" id="SSF50129">
    <property type="entry name" value="GroES-like"/>
    <property type="match status" value="1"/>
</dbReference>
<evidence type="ECO:0000256" key="3">
    <source>
        <dbReference type="ARBA" id="ARBA00022833"/>
    </source>
</evidence>
<name>X1RFQ2_9ZZZZ</name>
<comment type="cofactor">
    <cofactor evidence="1">
        <name>Zn(2+)</name>
        <dbReference type="ChEBI" id="CHEBI:29105"/>
    </cofactor>
</comment>
<evidence type="ECO:0000259" key="5">
    <source>
        <dbReference type="Pfam" id="PF08240"/>
    </source>
</evidence>
<evidence type="ECO:0000256" key="4">
    <source>
        <dbReference type="ARBA" id="ARBA00023002"/>
    </source>
</evidence>
<dbReference type="PANTHER" id="PTHR42940:SF8">
    <property type="entry name" value="VACUOLAR PROTEIN SORTING-ASSOCIATED PROTEIN 11"/>
    <property type="match status" value="1"/>
</dbReference>
<keyword evidence="4" id="KW-0560">Oxidoreductase</keyword>
<comment type="caution">
    <text evidence="6">The sequence shown here is derived from an EMBL/GenBank/DDBJ whole genome shotgun (WGS) entry which is preliminary data.</text>
</comment>
<reference evidence="6" key="1">
    <citation type="journal article" date="2014" name="Front. Microbiol.">
        <title>High frequency of phylogenetically diverse reductive dehalogenase-homologous genes in deep subseafloor sedimentary metagenomes.</title>
        <authorList>
            <person name="Kawai M."/>
            <person name="Futagami T."/>
            <person name="Toyoda A."/>
            <person name="Takaki Y."/>
            <person name="Nishi S."/>
            <person name="Hori S."/>
            <person name="Arai W."/>
            <person name="Tsubouchi T."/>
            <person name="Morono Y."/>
            <person name="Uchiyama I."/>
            <person name="Ito T."/>
            <person name="Fujiyama A."/>
            <person name="Inagaki F."/>
            <person name="Takami H."/>
        </authorList>
    </citation>
    <scope>NUCLEOTIDE SEQUENCE</scope>
    <source>
        <strain evidence="6">Expedition CK06-06</strain>
    </source>
</reference>
<keyword evidence="3" id="KW-0862">Zinc</keyword>
<dbReference type="Gene3D" id="3.90.180.10">
    <property type="entry name" value="Medium-chain alcohol dehydrogenases, catalytic domain"/>
    <property type="match status" value="1"/>
</dbReference>
<accession>X1RFQ2</accession>
<gene>
    <name evidence="6" type="ORF">S06H3_60079</name>
</gene>
<dbReference type="GO" id="GO:0004022">
    <property type="term" value="F:alcohol dehydrogenase (NAD+) activity"/>
    <property type="evidence" value="ECO:0007669"/>
    <property type="project" value="TreeGrafter"/>
</dbReference>
<feature type="non-terminal residue" evidence="6">
    <location>
        <position position="1"/>
    </location>
</feature>
<protein>
    <recommendedName>
        <fullName evidence="5">Alcohol dehydrogenase-like N-terminal domain-containing protein</fullName>
    </recommendedName>
</protein>
<evidence type="ECO:0000256" key="1">
    <source>
        <dbReference type="ARBA" id="ARBA00001947"/>
    </source>
</evidence>
<dbReference type="InterPro" id="IPR011032">
    <property type="entry name" value="GroES-like_sf"/>
</dbReference>